<dbReference type="InterPro" id="IPR020449">
    <property type="entry name" value="Tscrpt_reg_AraC-type_HTH"/>
</dbReference>
<dbReference type="RefSeq" id="WP_183275981.1">
    <property type="nucleotide sequence ID" value="NZ_BLZR01000001.1"/>
</dbReference>
<evidence type="ECO:0000313" key="5">
    <source>
        <dbReference type="EMBL" id="GFP74420.1"/>
    </source>
</evidence>
<dbReference type="PANTHER" id="PTHR43280:SF2">
    <property type="entry name" value="HTH-TYPE TRANSCRIPTIONAL REGULATOR EXSA"/>
    <property type="match status" value="1"/>
</dbReference>
<dbReference type="GO" id="GO:0003700">
    <property type="term" value="F:DNA-binding transcription factor activity"/>
    <property type="evidence" value="ECO:0007669"/>
    <property type="project" value="InterPro"/>
</dbReference>
<dbReference type="SUPFAM" id="SSF46689">
    <property type="entry name" value="Homeodomain-like"/>
    <property type="match status" value="2"/>
</dbReference>
<keyword evidence="3" id="KW-0804">Transcription</keyword>
<keyword evidence="2" id="KW-0238">DNA-binding</keyword>
<dbReference type="PROSITE" id="PS01124">
    <property type="entry name" value="HTH_ARAC_FAMILY_2"/>
    <property type="match status" value="1"/>
</dbReference>
<dbReference type="Gene3D" id="1.10.10.60">
    <property type="entry name" value="Homeodomain-like"/>
    <property type="match status" value="2"/>
</dbReference>
<organism evidence="5 6">
    <name type="scientific">Clostridium fungisolvens</name>
    <dbReference type="NCBI Taxonomy" id="1604897"/>
    <lineage>
        <taxon>Bacteria</taxon>
        <taxon>Bacillati</taxon>
        <taxon>Bacillota</taxon>
        <taxon>Clostridia</taxon>
        <taxon>Eubacteriales</taxon>
        <taxon>Clostridiaceae</taxon>
        <taxon>Clostridium</taxon>
    </lineage>
</organism>
<keyword evidence="6" id="KW-1185">Reference proteome</keyword>
<dbReference type="InterPro" id="IPR018062">
    <property type="entry name" value="HTH_AraC-typ_CS"/>
</dbReference>
<dbReference type="Pfam" id="PF12833">
    <property type="entry name" value="HTH_18"/>
    <property type="match status" value="1"/>
</dbReference>
<evidence type="ECO:0000256" key="2">
    <source>
        <dbReference type="ARBA" id="ARBA00023125"/>
    </source>
</evidence>
<dbReference type="InterPro" id="IPR018060">
    <property type="entry name" value="HTH_AraC"/>
</dbReference>
<dbReference type="AlphaFoldDB" id="A0A6V8SBH5"/>
<evidence type="ECO:0000313" key="6">
    <source>
        <dbReference type="Proteomes" id="UP000580568"/>
    </source>
</evidence>
<dbReference type="PROSITE" id="PS00041">
    <property type="entry name" value="HTH_ARAC_FAMILY_1"/>
    <property type="match status" value="1"/>
</dbReference>
<evidence type="ECO:0000256" key="1">
    <source>
        <dbReference type="ARBA" id="ARBA00023015"/>
    </source>
</evidence>
<dbReference type="EMBL" id="BLZR01000001">
    <property type="protein sequence ID" value="GFP74420.1"/>
    <property type="molecule type" value="Genomic_DNA"/>
</dbReference>
<proteinExistence type="predicted"/>
<protein>
    <submittedName>
        <fullName evidence="5">HTH-type transcriptional activator RhaR</fullName>
    </submittedName>
</protein>
<dbReference type="InterPro" id="IPR009057">
    <property type="entry name" value="Homeodomain-like_sf"/>
</dbReference>
<dbReference type="GO" id="GO:0043565">
    <property type="term" value="F:sequence-specific DNA binding"/>
    <property type="evidence" value="ECO:0007669"/>
    <property type="project" value="InterPro"/>
</dbReference>
<reference evidence="5 6" key="1">
    <citation type="submission" date="2020-07" db="EMBL/GenBank/DDBJ databases">
        <title>A new beta-1,3-glucan-decomposing anaerobic bacterium isolated from anoxic soil subjected to biological soil disinfestation.</title>
        <authorList>
            <person name="Ueki A."/>
            <person name="Tonouchi A."/>
        </authorList>
    </citation>
    <scope>NUCLEOTIDE SEQUENCE [LARGE SCALE GENOMIC DNA]</scope>
    <source>
        <strain evidence="5 6">TW1</strain>
    </source>
</reference>
<gene>
    <name evidence="5" type="ORF">bsdtw1_00470</name>
</gene>
<accession>A0A6V8SBH5</accession>
<name>A0A6V8SBH5_9CLOT</name>
<sequence length="418" mass="48109">MRVKNKNIDDTIYSICILIHQICKLNLEFISDSPSSSFELVNSQSPILLSNSKIETLTYIHNFLKNKSPNEILYHTDNFQLNYLAVGFFEKSQYKGTIIVGPFISTIPDNGFITKVIETNHLPLVHRLQLHEYYKSLPIFDVNDNKNVGNLMINLASNPFIYGNMLFSQNESLDINKKEKNDLNEKELFSAIELRYKIEKNLLNAVENGSTEKALKFKNSFQFAAVHRIPNNPLRAYKNLTFSFNTLLRIASERGGVSPIYIHNLSDKFAILIENISSMAQLEALQINMISEYCDLVNKFSTAGYSKIIRKTINYINLNFDNPISLSLIAENINITPSHLSRQFKKETNMNVTEFINKRRVEEAKFLIDQNDNSITEIALMVGYENHNYFCKVFKQITSLTPMDYLKMTQSKNSSKEQ</sequence>
<keyword evidence="1" id="KW-0805">Transcription regulation</keyword>
<dbReference type="PRINTS" id="PR00032">
    <property type="entry name" value="HTHARAC"/>
</dbReference>
<dbReference type="PANTHER" id="PTHR43280">
    <property type="entry name" value="ARAC-FAMILY TRANSCRIPTIONAL REGULATOR"/>
    <property type="match status" value="1"/>
</dbReference>
<evidence type="ECO:0000259" key="4">
    <source>
        <dbReference type="PROSITE" id="PS01124"/>
    </source>
</evidence>
<evidence type="ECO:0000256" key="3">
    <source>
        <dbReference type="ARBA" id="ARBA00023163"/>
    </source>
</evidence>
<dbReference type="Proteomes" id="UP000580568">
    <property type="component" value="Unassembled WGS sequence"/>
</dbReference>
<feature type="domain" description="HTH araC/xylS-type" evidence="4">
    <location>
        <begin position="310"/>
        <end position="408"/>
    </location>
</feature>
<dbReference type="SMART" id="SM00342">
    <property type="entry name" value="HTH_ARAC"/>
    <property type="match status" value="1"/>
</dbReference>
<comment type="caution">
    <text evidence="5">The sequence shown here is derived from an EMBL/GenBank/DDBJ whole genome shotgun (WGS) entry which is preliminary data.</text>
</comment>